<feature type="domain" description="Flagellar motor switch protein FliN-like C-terminal" evidence="8">
    <location>
        <begin position="22"/>
        <end position="92"/>
    </location>
</feature>
<keyword evidence="7" id="KW-0975">Bacterial flagellum</keyword>
<comment type="similarity">
    <text evidence="1 7">Belongs to the FliN/MopA/SpaO family.</text>
</comment>
<evidence type="ECO:0000256" key="7">
    <source>
        <dbReference type="RuleBase" id="RU362074"/>
    </source>
</evidence>
<dbReference type="Pfam" id="PF01052">
    <property type="entry name" value="FliMN_C"/>
    <property type="match status" value="1"/>
</dbReference>
<dbReference type="InterPro" id="IPR036429">
    <property type="entry name" value="SpoA-like_sf"/>
</dbReference>
<comment type="caution">
    <text evidence="9">The sequence shown here is derived from an EMBL/GenBank/DDBJ whole genome shotgun (WGS) entry which is preliminary data.</text>
</comment>
<keyword evidence="3 7" id="KW-1003">Cell membrane</keyword>
<keyword evidence="5 7" id="KW-0283">Flagellar rotation</keyword>
<keyword evidence="9" id="KW-0966">Cell projection</keyword>
<comment type="function">
    <text evidence="7">FliN is one of three proteins (FliG, FliN, FliM) that form the rotor-mounted switch complex (C ring), located at the base of the basal body. This complex interacts with the CheY and CheZ chemotaxis proteins, in addition to contacting components of the motor that determine the direction of flagellar rotation.</text>
</comment>
<evidence type="ECO:0000256" key="4">
    <source>
        <dbReference type="ARBA" id="ARBA00022500"/>
    </source>
</evidence>
<accession>A0ABU5L761</accession>
<keyword evidence="10" id="KW-1185">Reference proteome</keyword>
<evidence type="ECO:0000256" key="1">
    <source>
        <dbReference type="ARBA" id="ARBA00009226"/>
    </source>
</evidence>
<evidence type="ECO:0000256" key="3">
    <source>
        <dbReference type="ARBA" id="ARBA00022475"/>
    </source>
</evidence>
<proteinExistence type="inferred from homology"/>
<dbReference type="PANTHER" id="PTHR43484">
    <property type="match status" value="1"/>
</dbReference>
<name>A0ABU5L761_9RICK</name>
<dbReference type="InterPro" id="IPR001172">
    <property type="entry name" value="FliN_T3SS_HrcQb"/>
</dbReference>
<dbReference type="InterPro" id="IPR051469">
    <property type="entry name" value="FliN/MopA/SpaO"/>
</dbReference>
<comment type="subcellular location">
    <subcellularLocation>
        <location evidence="7">Cell membrane</location>
        <topology evidence="7">Peripheral membrane protein</topology>
        <orientation evidence="7">Cytoplasmic side</orientation>
    </subcellularLocation>
    <subcellularLocation>
        <location evidence="7">Bacterial flagellum basal body</location>
    </subcellularLocation>
</comment>
<dbReference type="SUPFAM" id="SSF101801">
    <property type="entry name" value="Surface presentation of antigens (SPOA)"/>
    <property type="match status" value="1"/>
</dbReference>
<gene>
    <name evidence="9" type="ORF">Cyrtocomes_00337</name>
</gene>
<dbReference type="PRINTS" id="PR00956">
    <property type="entry name" value="FLGMOTORFLIN"/>
</dbReference>
<dbReference type="PANTHER" id="PTHR43484:SF1">
    <property type="entry name" value="FLAGELLAR MOTOR SWITCH PROTEIN FLIN"/>
    <property type="match status" value="1"/>
</dbReference>
<evidence type="ECO:0000256" key="5">
    <source>
        <dbReference type="ARBA" id="ARBA00022779"/>
    </source>
</evidence>
<dbReference type="InterPro" id="IPR012826">
    <property type="entry name" value="FliN"/>
</dbReference>
<keyword evidence="9" id="KW-0282">Flagellum</keyword>
<dbReference type="EMBL" id="JARGYT010000013">
    <property type="protein sequence ID" value="MDZ5761972.1"/>
    <property type="molecule type" value="Genomic_DNA"/>
</dbReference>
<reference evidence="9 10" key="1">
    <citation type="submission" date="2023-02" db="EMBL/GenBank/DDBJ databases">
        <title>Host association and intracellularity evolved multiple times independently in the Rickettsiales.</title>
        <authorList>
            <person name="Castelli M."/>
            <person name="Nardi T."/>
            <person name="Gammuto L."/>
            <person name="Bellinzona G."/>
            <person name="Sabaneyeva E."/>
            <person name="Potekhin A."/>
            <person name="Serra V."/>
            <person name="Petroni G."/>
            <person name="Sassera D."/>
        </authorList>
    </citation>
    <scope>NUCLEOTIDE SEQUENCE [LARGE SCALE GENOMIC DNA]</scope>
    <source>
        <strain evidence="9 10">BOD18</strain>
    </source>
</reference>
<keyword evidence="6 7" id="KW-0472">Membrane</keyword>
<dbReference type="Proteomes" id="UP001293791">
    <property type="component" value="Unassembled WGS sequence"/>
</dbReference>
<dbReference type="NCBIfam" id="TIGR02480">
    <property type="entry name" value="fliN"/>
    <property type="match status" value="1"/>
</dbReference>
<dbReference type="RefSeq" id="WP_322497469.1">
    <property type="nucleotide sequence ID" value="NZ_JARGYT010000013.1"/>
</dbReference>
<keyword evidence="9" id="KW-0969">Cilium</keyword>
<dbReference type="InterPro" id="IPR001543">
    <property type="entry name" value="FliN-like_C"/>
</dbReference>
<protein>
    <recommendedName>
        <fullName evidence="2 7">Flagellar motor switch protein FliN</fullName>
    </recommendedName>
</protein>
<evidence type="ECO:0000313" key="10">
    <source>
        <dbReference type="Proteomes" id="UP001293791"/>
    </source>
</evidence>
<organism evidence="9 10">
    <name type="scientific">Candidatus Cyrtobacter comes</name>
    <dbReference type="NCBI Taxonomy" id="675776"/>
    <lineage>
        <taxon>Bacteria</taxon>
        <taxon>Pseudomonadati</taxon>
        <taxon>Pseudomonadota</taxon>
        <taxon>Alphaproteobacteria</taxon>
        <taxon>Rickettsiales</taxon>
        <taxon>Candidatus Midichloriaceae</taxon>
        <taxon>Candidatus Cyrtobacter</taxon>
    </lineage>
</organism>
<sequence length="97" mass="10784">MQDFAKNASSNKTESKELDLHAVYDVPLKVSVVLGKTEMRLNQVLKLTKGSLVELDKKVGEPVDLYVSDRLIARGEIVLVDDKIGITLMELVKSENI</sequence>
<evidence type="ECO:0000259" key="8">
    <source>
        <dbReference type="Pfam" id="PF01052"/>
    </source>
</evidence>
<evidence type="ECO:0000313" key="9">
    <source>
        <dbReference type="EMBL" id="MDZ5761972.1"/>
    </source>
</evidence>
<evidence type="ECO:0000256" key="6">
    <source>
        <dbReference type="ARBA" id="ARBA00023136"/>
    </source>
</evidence>
<keyword evidence="4 7" id="KW-0145">Chemotaxis</keyword>
<dbReference type="Gene3D" id="2.30.330.10">
    <property type="entry name" value="SpoA-like"/>
    <property type="match status" value="1"/>
</dbReference>
<evidence type="ECO:0000256" key="2">
    <source>
        <dbReference type="ARBA" id="ARBA00021897"/>
    </source>
</evidence>